<dbReference type="Gene3D" id="3.30.1240.10">
    <property type="match status" value="1"/>
</dbReference>
<keyword evidence="2" id="KW-1185">Reference proteome</keyword>
<name>A0ABW4RVI0_9ACTN</name>
<dbReference type="PANTHER" id="PTHR10000:SF8">
    <property type="entry name" value="HAD SUPERFAMILY HYDROLASE-LIKE, TYPE 3"/>
    <property type="match status" value="1"/>
</dbReference>
<dbReference type="EMBL" id="JBHUFZ010000011">
    <property type="protein sequence ID" value="MFD1889628.1"/>
    <property type="molecule type" value="Genomic_DNA"/>
</dbReference>
<keyword evidence="1" id="KW-0378">Hydrolase</keyword>
<accession>A0ABW4RVI0</accession>
<dbReference type="Proteomes" id="UP001597326">
    <property type="component" value="Unassembled WGS sequence"/>
</dbReference>
<comment type="caution">
    <text evidence="1">The sequence shown here is derived from an EMBL/GenBank/DDBJ whole genome shotgun (WGS) entry which is preliminary data.</text>
</comment>
<dbReference type="Pfam" id="PF08282">
    <property type="entry name" value="Hydrolase_3"/>
    <property type="match status" value="1"/>
</dbReference>
<proteinExistence type="predicted"/>
<dbReference type="InterPro" id="IPR023214">
    <property type="entry name" value="HAD_sf"/>
</dbReference>
<organism evidence="1 2">
    <name type="scientific">Luteococcus peritonei</name>
    <dbReference type="NCBI Taxonomy" id="88874"/>
    <lineage>
        <taxon>Bacteria</taxon>
        <taxon>Bacillati</taxon>
        <taxon>Actinomycetota</taxon>
        <taxon>Actinomycetes</taxon>
        <taxon>Propionibacteriales</taxon>
        <taxon>Propionibacteriaceae</taxon>
        <taxon>Luteococcus</taxon>
    </lineage>
</organism>
<gene>
    <name evidence="1" type="ORF">ACFSCS_05410</name>
</gene>
<evidence type="ECO:0000313" key="2">
    <source>
        <dbReference type="Proteomes" id="UP001597326"/>
    </source>
</evidence>
<dbReference type="PANTHER" id="PTHR10000">
    <property type="entry name" value="PHOSPHOSERINE PHOSPHATASE"/>
    <property type="match status" value="1"/>
</dbReference>
<dbReference type="NCBIfam" id="TIGR01484">
    <property type="entry name" value="HAD-SF-IIB"/>
    <property type="match status" value="1"/>
</dbReference>
<reference evidence="2" key="1">
    <citation type="journal article" date="2019" name="Int. J. Syst. Evol. Microbiol.">
        <title>The Global Catalogue of Microorganisms (GCM) 10K type strain sequencing project: providing services to taxonomists for standard genome sequencing and annotation.</title>
        <authorList>
            <consortium name="The Broad Institute Genomics Platform"/>
            <consortium name="The Broad Institute Genome Sequencing Center for Infectious Disease"/>
            <person name="Wu L."/>
            <person name="Ma J."/>
        </authorList>
    </citation>
    <scope>NUCLEOTIDE SEQUENCE [LARGE SCALE GENOMIC DNA]</scope>
    <source>
        <strain evidence="2">CAIM 431</strain>
    </source>
</reference>
<sequence length="272" mass="28838">MTQTQLVVFDLDGTLLETGHRIEPGTAADVAALVADGMAVALASARLDESMAIVNQAIGPRMHRISYNGALTTLSDGTVVHEMDFEITPELSQALARLAEHGAFHAYTADGRWLAIGEQPRIDREEHDTWCTAQVRARGIEPLELAGQRCLKVVCDGTPEALAELEATVDGLDGVNITHSGLTLMDIWPSTSGKANGLLALCERLGIGPEQVLAVGDTATDVPMLQLAGQSIGVMPCAPVVQQAADHVVEGPGSPALFDLIRRLTGLPPRRD</sequence>
<dbReference type="SUPFAM" id="SSF56784">
    <property type="entry name" value="HAD-like"/>
    <property type="match status" value="1"/>
</dbReference>
<dbReference type="InterPro" id="IPR036412">
    <property type="entry name" value="HAD-like_sf"/>
</dbReference>
<evidence type="ECO:0000313" key="1">
    <source>
        <dbReference type="EMBL" id="MFD1889628.1"/>
    </source>
</evidence>
<dbReference type="InterPro" id="IPR006379">
    <property type="entry name" value="HAD-SF_hydro_IIB"/>
</dbReference>
<protein>
    <submittedName>
        <fullName evidence="1">HAD-IIB family hydrolase</fullName>
    </submittedName>
</protein>
<dbReference type="RefSeq" id="WP_343872676.1">
    <property type="nucleotide sequence ID" value="NZ_BAAAIX010000009.1"/>
</dbReference>
<dbReference type="Gene3D" id="3.40.50.1000">
    <property type="entry name" value="HAD superfamily/HAD-like"/>
    <property type="match status" value="1"/>
</dbReference>
<dbReference type="GO" id="GO:0016787">
    <property type="term" value="F:hydrolase activity"/>
    <property type="evidence" value="ECO:0007669"/>
    <property type="project" value="UniProtKB-KW"/>
</dbReference>